<dbReference type="InterPro" id="IPR022399">
    <property type="entry name" value="TadA-like_ATPase"/>
</dbReference>
<keyword evidence="4" id="KW-1185">Reference proteome</keyword>
<evidence type="ECO:0000256" key="1">
    <source>
        <dbReference type="ARBA" id="ARBA00006611"/>
    </source>
</evidence>
<dbReference type="CDD" id="cd01130">
    <property type="entry name" value="VirB11-like_ATPase"/>
    <property type="match status" value="1"/>
</dbReference>
<feature type="domain" description="Bacterial type II secretion system protein E" evidence="2">
    <location>
        <begin position="99"/>
        <end position="321"/>
    </location>
</feature>
<dbReference type="PANTHER" id="PTHR30486:SF6">
    <property type="entry name" value="TYPE IV PILUS RETRACTATION ATPASE PILT"/>
    <property type="match status" value="1"/>
</dbReference>
<dbReference type="Pfam" id="PF00437">
    <property type="entry name" value="T2SSE"/>
    <property type="match status" value="1"/>
</dbReference>
<gene>
    <name evidence="3" type="ORF">GCM10022381_18020</name>
</gene>
<name>A0ABP7KG49_9MICO</name>
<accession>A0ABP7KG49</accession>
<sequence length="363" mass="37765">MLTPFVAFPSYANTAPAPRHAGGDLVSAQLARSPAIRLAPEVAPDVAPDVPRDATALGPLAGFAAQAAVTDLLINGESGLWIDSGHGLIHEPDWVCPERSLRELAVRLIALGGRHIDEASPCVDVRLADGIRVHAVLPPVSSSGTLISIRLPSAKRFSLETLAAAGLCGAGSAAEATVGRLRQAVHDRVNLLITGAAGSGKTTLLAALLAEAPANERIIAIEDVAELRISHPHVVGLEARQANLEGAGRVAADALLREALRMRPDRLVLGECRGAEIRELLAALNTGHDGGAGTLHANSLHDVPARIEALGALAGMSVESVARQTVSAIGLILHLERHQGVRRLAEVGRFALDDHDRLAVIAA</sequence>
<dbReference type="Gene3D" id="3.30.450.380">
    <property type="match status" value="1"/>
</dbReference>
<dbReference type="RefSeq" id="WP_345065126.1">
    <property type="nucleotide sequence ID" value="NZ_BAABCN010000003.1"/>
</dbReference>
<evidence type="ECO:0000259" key="2">
    <source>
        <dbReference type="Pfam" id="PF00437"/>
    </source>
</evidence>
<evidence type="ECO:0000313" key="4">
    <source>
        <dbReference type="Proteomes" id="UP001501803"/>
    </source>
</evidence>
<dbReference type="SUPFAM" id="SSF52540">
    <property type="entry name" value="P-loop containing nucleoside triphosphate hydrolases"/>
    <property type="match status" value="1"/>
</dbReference>
<dbReference type="InterPro" id="IPR001482">
    <property type="entry name" value="T2SS/T4SS_dom"/>
</dbReference>
<dbReference type="NCBIfam" id="TIGR03819">
    <property type="entry name" value="heli_sec_ATPase"/>
    <property type="match status" value="1"/>
</dbReference>
<protein>
    <recommendedName>
        <fullName evidence="2">Bacterial type II secretion system protein E domain-containing protein</fullName>
    </recommendedName>
</protein>
<evidence type="ECO:0000313" key="3">
    <source>
        <dbReference type="EMBL" id="GAA3875720.1"/>
    </source>
</evidence>
<dbReference type="Proteomes" id="UP001501803">
    <property type="component" value="Unassembled WGS sequence"/>
</dbReference>
<proteinExistence type="inferred from homology"/>
<reference evidence="4" key="1">
    <citation type="journal article" date="2019" name="Int. J. Syst. Evol. Microbiol.">
        <title>The Global Catalogue of Microorganisms (GCM) 10K type strain sequencing project: providing services to taxonomists for standard genome sequencing and annotation.</title>
        <authorList>
            <consortium name="The Broad Institute Genomics Platform"/>
            <consortium name="The Broad Institute Genome Sequencing Center for Infectious Disease"/>
            <person name="Wu L."/>
            <person name="Ma J."/>
        </authorList>
    </citation>
    <scope>NUCLEOTIDE SEQUENCE [LARGE SCALE GENOMIC DNA]</scope>
    <source>
        <strain evidence="4">JCM 17021</strain>
    </source>
</reference>
<comment type="similarity">
    <text evidence="1">Belongs to the GSP E family.</text>
</comment>
<dbReference type="EMBL" id="BAABCN010000003">
    <property type="protein sequence ID" value="GAA3875720.1"/>
    <property type="molecule type" value="Genomic_DNA"/>
</dbReference>
<organism evidence="3 4">
    <name type="scientific">Leifsonia kafniensis</name>
    <dbReference type="NCBI Taxonomy" id="475957"/>
    <lineage>
        <taxon>Bacteria</taxon>
        <taxon>Bacillati</taxon>
        <taxon>Actinomycetota</taxon>
        <taxon>Actinomycetes</taxon>
        <taxon>Micrococcales</taxon>
        <taxon>Microbacteriaceae</taxon>
        <taxon>Leifsonia</taxon>
    </lineage>
</organism>
<dbReference type="InterPro" id="IPR027417">
    <property type="entry name" value="P-loop_NTPase"/>
</dbReference>
<dbReference type="PANTHER" id="PTHR30486">
    <property type="entry name" value="TWITCHING MOTILITY PROTEIN PILT"/>
    <property type="match status" value="1"/>
</dbReference>
<comment type="caution">
    <text evidence="3">The sequence shown here is derived from an EMBL/GenBank/DDBJ whole genome shotgun (WGS) entry which is preliminary data.</text>
</comment>
<dbReference type="InterPro" id="IPR050921">
    <property type="entry name" value="T4SS_GSP_E_ATPase"/>
</dbReference>
<dbReference type="Gene3D" id="3.40.50.300">
    <property type="entry name" value="P-loop containing nucleotide triphosphate hydrolases"/>
    <property type="match status" value="1"/>
</dbReference>